<gene>
    <name evidence="13" type="ORF">B4102_0456</name>
</gene>
<dbReference type="Gene3D" id="1.10.287.130">
    <property type="match status" value="1"/>
</dbReference>
<evidence type="ECO:0000313" key="14">
    <source>
        <dbReference type="Proteomes" id="UP000075666"/>
    </source>
</evidence>
<keyword evidence="4" id="KW-0808">Transferase</keyword>
<dbReference type="PATRIC" id="fig|46224.3.peg.2673"/>
<reference evidence="13 14" key="1">
    <citation type="submission" date="2016-01" db="EMBL/GenBank/DDBJ databases">
        <title>Genome Sequences of Twelve Sporeforming Bacillus Species Isolated from Foods.</title>
        <authorList>
            <person name="Berendsen E.M."/>
            <person name="Wells-Bennik M.H."/>
            <person name="Krawcyk A.O."/>
            <person name="De Jong A."/>
            <person name="Holsappel S."/>
            <person name="Eijlander R.T."/>
            <person name="Kuipers O.P."/>
        </authorList>
    </citation>
    <scope>NUCLEOTIDE SEQUENCE [LARGE SCALE GENOMIC DNA]</scope>
    <source>
        <strain evidence="13 14">B4102</strain>
    </source>
</reference>
<dbReference type="InterPro" id="IPR003661">
    <property type="entry name" value="HisK_dim/P_dom"/>
</dbReference>
<dbReference type="EC" id="2.7.13.3" evidence="2"/>
<keyword evidence="6" id="KW-0418">Kinase</keyword>
<feature type="transmembrane region" description="Helical" evidence="10">
    <location>
        <begin position="21"/>
        <end position="41"/>
    </location>
</feature>
<keyword evidence="9" id="KW-0902">Two-component regulatory system</keyword>
<evidence type="ECO:0000256" key="1">
    <source>
        <dbReference type="ARBA" id="ARBA00000085"/>
    </source>
</evidence>
<proteinExistence type="predicted"/>
<dbReference type="GO" id="GO:0030435">
    <property type="term" value="P:sporulation resulting in formation of a cellular spore"/>
    <property type="evidence" value="ECO:0007669"/>
    <property type="project" value="UniProtKB-KW"/>
</dbReference>
<keyword evidence="10" id="KW-0812">Transmembrane</keyword>
<feature type="domain" description="Histidine kinase" evidence="11">
    <location>
        <begin position="222"/>
        <end position="424"/>
    </location>
</feature>
<evidence type="ECO:0000256" key="8">
    <source>
        <dbReference type="ARBA" id="ARBA00022969"/>
    </source>
</evidence>
<dbReference type="SUPFAM" id="SSF55785">
    <property type="entry name" value="PYP-like sensor domain (PAS domain)"/>
    <property type="match status" value="1"/>
</dbReference>
<dbReference type="SMART" id="SM00388">
    <property type="entry name" value="HisKA"/>
    <property type="match status" value="1"/>
</dbReference>
<dbReference type="STRING" id="46224.B4102_0456"/>
<dbReference type="GO" id="GO:0005524">
    <property type="term" value="F:ATP binding"/>
    <property type="evidence" value="ECO:0007669"/>
    <property type="project" value="UniProtKB-KW"/>
</dbReference>
<keyword evidence="8" id="KW-0749">Sporulation</keyword>
<dbReference type="Gene3D" id="3.30.565.10">
    <property type="entry name" value="Histidine kinase-like ATPase, C-terminal domain"/>
    <property type="match status" value="1"/>
</dbReference>
<evidence type="ECO:0000256" key="3">
    <source>
        <dbReference type="ARBA" id="ARBA00022553"/>
    </source>
</evidence>
<name>A0A150L7X6_9BACI</name>
<evidence type="ECO:0000313" key="13">
    <source>
        <dbReference type="EMBL" id="KYD07822.1"/>
    </source>
</evidence>
<dbReference type="FunFam" id="1.10.287.130:FF:000040">
    <property type="entry name" value="PAS domain-containing sensor histidine kinase"/>
    <property type="match status" value="1"/>
</dbReference>
<accession>A0A150L7X6</accession>
<evidence type="ECO:0000256" key="9">
    <source>
        <dbReference type="ARBA" id="ARBA00023012"/>
    </source>
</evidence>
<feature type="transmembrane region" description="Helical" evidence="10">
    <location>
        <begin position="47"/>
        <end position="66"/>
    </location>
</feature>
<dbReference type="InterPro" id="IPR004358">
    <property type="entry name" value="Sig_transdc_His_kin-like_C"/>
</dbReference>
<dbReference type="InterPro" id="IPR013656">
    <property type="entry name" value="PAS_4"/>
</dbReference>
<comment type="caution">
    <text evidence="13">The sequence shown here is derived from an EMBL/GenBank/DDBJ whole genome shotgun (WGS) entry which is preliminary data.</text>
</comment>
<dbReference type="PROSITE" id="PS50109">
    <property type="entry name" value="HIS_KIN"/>
    <property type="match status" value="1"/>
</dbReference>
<dbReference type="Gene3D" id="3.30.450.20">
    <property type="entry name" value="PAS domain"/>
    <property type="match status" value="1"/>
</dbReference>
<keyword evidence="3" id="KW-0597">Phosphoprotein</keyword>
<dbReference type="Pfam" id="PF00512">
    <property type="entry name" value="HisKA"/>
    <property type="match status" value="1"/>
</dbReference>
<dbReference type="Pfam" id="PF08448">
    <property type="entry name" value="PAS_4"/>
    <property type="match status" value="1"/>
</dbReference>
<dbReference type="PANTHER" id="PTHR43065:SF34">
    <property type="entry name" value="SPORULATION KINASE A"/>
    <property type="match status" value="1"/>
</dbReference>
<dbReference type="EMBL" id="LQYN01000039">
    <property type="protein sequence ID" value="KYD07822.1"/>
    <property type="molecule type" value="Genomic_DNA"/>
</dbReference>
<dbReference type="InterPro" id="IPR036097">
    <property type="entry name" value="HisK_dim/P_sf"/>
</dbReference>
<dbReference type="SMART" id="SM00387">
    <property type="entry name" value="HATPase_c"/>
    <property type="match status" value="1"/>
</dbReference>
<dbReference type="InterPro" id="IPR005467">
    <property type="entry name" value="His_kinase_dom"/>
</dbReference>
<dbReference type="PANTHER" id="PTHR43065">
    <property type="entry name" value="SENSOR HISTIDINE KINASE"/>
    <property type="match status" value="1"/>
</dbReference>
<feature type="domain" description="PAC" evidence="12">
    <location>
        <begin position="157"/>
        <end position="209"/>
    </location>
</feature>
<keyword evidence="5" id="KW-0547">Nucleotide-binding</keyword>
<organism evidence="13 14">
    <name type="scientific">Heyndrickxia sporothermodurans</name>
    <dbReference type="NCBI Taxonomy" id="46224"/>
    <lineage>
        <taxon>Bacteria</taxon>
        <taxon>Bacillati</taxon>
        <taxon>Bacillota</taxon>
        <taxon>Bacilli</taxon>
        <taxon>Bacillales</taxon>
        <taxon>Bacillaceae</taxon>
        <taxon>Heyndrickxia</taxon>
    </lineage>
</organism>
<dbReference type="SUPFAM" id="SSF55874">
    <property type="entry name" value="ATPase domain of HSP90 chaperone/DNA topoisomerase II/histidine kinase"/>
    <property type="match status" value="1"/>
</dbReference>
<evidence type="ECO:0000256" key="6">
    <source>
        <dbReference type="ARBA" id="ARBA00022777"/>
    </source>
</evidence>
<dbReference type="GO" id="GO:0000155">
    <property type="term" value="F:phosphorelay sensor kinase activity"/>
    <property type="evidence" value="ECO:0007669"/>
    <property type="project" value="InterPro"/>
</dbReference>
<keyword evidence="7" id="KW-0067">ATP-binding</keyword>
<dbReference type="InterPro" id="IPR035965">
    <property type="entry name" value="PAS-like_dom_sf"/>
</dbReference>
<dbReference type="PRINTS" id="PR00344">
    <property type="entry name" value="BCTRLSENSOR"/>
</dbReference>
<dbReference type="InterPro" id="IPR000700">
    <property type="entry name" value="PAS-assoc_C"/>
</dbReference>
<keyword evidence="14" id="KW-1185">Reference proteome</keyword>
<dbReference type="InterPro" id="IPR036890">
    <property type="entry name" value="HATPase_C_sf"/>
</dbReference>
<dbReference type="Pfam" id="PF02518">
    <property type="entry name" value="HATPase_c"/>
    <property type="match status" value="1"/>
</dbReference>
<keyword evidence="10" id="KW-0472">Membrane</keyword>
<evidence type="ECO:0000256" key="4">
    <source>
        <dbReference type="ARBA" id="ARBA00022679"/>
    </source>
</evidence>
<dbReference type="CDD" id="cd00082">
    <property type="entry name" value="HisKA"/>
    <property type="match status" value="1"/>
</dbReference>
<sequence length="424" mass="48387">MMKEQVTFMTNIKNLRSNRFWIVYILLLFAFLSLSLLVMMFDWDKLLSIALLILSIGMLIFFVYRISLFYKEFCKLEEEEEQWSALIHFMPDFVCFKDGQGKWIKVNEFGRKLYQLENIDYYGKTDLELGELSPFFKNDFNSCYTSDENAWNKGTLLRVEESFAIPSGDIKSFDVLKIPLFYPNGKRKGLLTIGRDISQQKTAESMLLKREKLSVVGELAAGIAHEIRNPLTSIKGLTQLMHESQNVTDEYVKVMISEIDRINQIASELLALSKPQSRKHNQVALTDILRYVMNIMEPEALLRGVELEFKGAEHCQIEGDRNGLIQVFINLFKNSMDAMPEGGIITISSEIIGNKAFISISDQGVGIPPERLKKIGEPFFTLKEKGMGLGLTISHKIIQEHRGTIDFQSTENVGTKVTMTFPLG</sequence>
<evidence type="ECO:0000256" key="5">
    <source>
        <dbReference type="ARBA" id="ARBA00022741"/>
    </source>
</evidence>
<evidence type="ECO:0000259" key="12">
    <source>
        <dbReference type="PROSITE" id="PS50113"/>
    </source>
</evidence>
<protein>
    <recommendedName>
        <fullName evidence="2">histidine kinase</fullName>
        <ecNumber evidence="2">2.7.13.3</ecNumber>
    </recommendedName>
</protein>
<evidence type="ECO:0000256" key="2">
    <source>
        <dbReference type="ARBA" id="ARBA00012438"/>
    </source>
</evidence>
<dbReference type="AlphaFoldDB" id="A0A150L7X6"/>
<dbReference type="Proteomes" id="UP000075666">
    <property type="component" value="Unassembled WGS sequence"/>
</dbReference>
<comment type="catalytic activity">
    <reaction evidence="1">
        <text>ATP + protein L-histidine = ADP + protein N-phospho-L-histidine.</text>
        <dbReference type="EC" id="2.7.13.3"/>
    </reaction>
</comment>
<dbReference type="SUPFAM" id="SSF47384">
    <property type="entry name" value="Homodimeric domain of signal transducing histidine kinase"/>
    <property type="match status" value="1"/>
</dbReference>
<evidence type="ECO:0000256" key="7">
    <source>
        <dbReference type="ARBA" id="ARBA00022840"/>
    </source>
</evidence>
<evidence type="ECO:0000256" key="10">
    <source>
        <dbReference type="SAM" id="Phobius"/>
    </source>
</evidence>
<dbReference type="PROSITE" id="PS50113">
    <property type="entry name" value="PAC"/>
    <property type="match status" value="1"/>
</dbReference>
<dbReference type="InterPro" id="IPR003594">
    <property type="entry name" value="HATPase_dom"/>
</dbReference>
<evidence type="ECO:0000259" key="11">
    <source>
        <dbReference type="PROSITE" id="PS50109"/>
    </source>
</evidence>
<keyword evidence="10" id="KW-1133">Transmembrane helix</keyword>